<evidence type="ECO:0000313" key="6">
    <source>
        <dbReference type="EMBL" id="KAH3893366.1"/>
    </source>
</evidence>
<dbReference type="Proteomes" id="UP000828390">
    <property type="component" value="Unassembled WGS sequence"/>
</dbReference>
<protein>
    <submittedName>
        <fullName evidence="6">Uncharacterized protein</fullName>
    </submittedName>
</protein>
<gene>
    <name evidence="6" type="ORF">DPMN_017513</name>
</gene>
<keyword evidence="4" id="KW-0677">Repeat</keyword>
<evidence type="ECO:0000256" key="3">
    <source>
        <dbReference type="ARBA" id="ARBA00022729"/>
    </source>
</evidence>
<accession>A0A9D4NFH3</accession>
<evidence type="ECO:0000313" key="7">
    <source>
        <dbReference type="Proteomes" id="UP000828390"/>
    </source>
</evidence>
<reference evidence="6" key="1">
    <citation type="journal article" date="2019" name="bioRxiv">
        <title>The Genome of the Zebra Mussel, Dreissena polymorpha: A Resource for Invasive Species Research.</title>
        <authorList>
            <person name="McCartney M.A."/>
            <person name="Auch B."/>
            <person name="Kono T."/>
            <person name="Mallez S."/>
            <person name="Zhang Y."/>
            <person name="Obille A."/>
            <person name="Becker A."/>
            <person name="Abrahante J.E."/>
            <person name="Garbe J."/>
            <person name="Badalamenti J.P."/>
            <person name="Herman A."/>
            <person name="Mangelson H."/>
            <person name="Liachko I."/>
            <person name="Sullivan S."/>
            <person name="Sone E.D."/>
            <person name="Koren S."/>
            <person name="Silverstein K.A.T."/>
            <person name="Beckman K.B."/>
            <person name="Gohl D.M."/>
        </authorList>
    </citation>
    <scope>NUCLEOTIDE SEQUENCE</scope>
    <source>
        <strain evidence="6">Duluth1</strain>
        <tissue evidence="6">Whole animal</tissue>
    </source>
</reference>
<name>A0A9D4NFH3_DREPO</name>
<dbReference type="EMBL" id="JAIWYP010000001">
    <property type="protein sequence ID" value="KAH3893366.1"/>
    <property type="molecule type" value="Genomic_DNA"/>
</dbReference>
<organism evidence="6 7">
    <name type="scientific">Dreissena polymorpha</name>
    <name type="common">Zebra mussel</name>
    <name type="synonym">Mytilus polymorpha</name>
    <dbReference type="NCBI Taxonomy" id="45954"/>
    <lineage>
        <taxon>Eukaryota</taxon>
        <taxon>Metazoa</taxon>
        <taxon>Spiralia</taxon>
        <taxon>Lophotrochozoa</taxon>
        <taxon>Mollusca</taxon>
        <taxon>Bivalvia</taxon>
        <taxon>Autobranchia</taxon>
        <taxon>Heteroconchia</taxon>
        <taxon>Euheterodonta</taxon>
        <taxon>Imparidentia</taxon>
        <taxon>Neoheterodontei</taxon>
        <taxon>Myida</taxon>
        <taxon>Dreissenoidea</taxon>
        <taxon>Dreissenidae</taxon>
        <taxon>Dreissena</taxon>
    </lineage>
</organism>
<dbReference type="InterPro" id="IPR036383">
    <property type="entry name" value="TSP1_rpt_sf"/>
</dbReference>
<dbReference type="PRINTS" id="PR01705">
    <property type="entry name" value="TSP1REPEAT"/>
</dbReference>
<dbReference type="PROSITE" id="PS50092">
    <property type="entry name" value="TSP1"/>
    <property type="match status" value="2"/>
</dbReference>
<keyword evidence="7" id="KW-1185">Reference proteome</keyword>
<dbReference type="AlphaFoldDB" id="A0A9D4NFH3"/>
<keyword evidence="2" id="KW-0964">Secreted</keyword>
<evidence type="ECO:0000256" key="2">
    <source>
        <dbReference type="ARBA" id="ARBA00022525"/>
    </source>
</evidence>
<sequence length="183" mass="19829">MTCKLDHNEHCSVNGLWSLWYPWASCSVTCGVGDHYRLRTCTHPRPQHGGSYCEGEAEEREACQQGTCVVDGSWGSWYPWSPCSVSCGVGEIVRARTCTNPRPQNGDSYCTGISEERRTCSMFACAGTIVGHTNPPATTTMPTVPTTTLNPALVAFCAASPRPNCSTDLDSICASDTSFYVNK</sequence>
<dbReference type="SUPFAM" id="SSF82895">
    <property type="entry name" value="TSP-1 type 1 repeat"/>
    <property type="match status" value="2"/>
</dbReference>
<dbReference type="PANTHER" id="PTHR22906:SF43">
    <property type="entry name" value="PROPERDIN"/>
    <property type="match status" value="1"/>
</dbReference>
<dbReference type="InterPro" id="IPR000884">
    <property type="entry name" value="TSP1_rpt"/>
</dbReference>
<dbReference type="PANTHER" id="PTHR22906">
    <property type="entry name" value="PROPERDIN"/>
    <property type="match status" value="1"/>
</dbReference>
<evidence type="ECO:0000256" key="4">
    <source>
        <dbReference type="ARBA" id="ARBA00022737"/>
    </source>
</evidence>
<dbReference type="Gene3D" id="2.20.100.10">
    <property type="entry name" value="Thrombospondin type-1 (TSP1) repeat"/>
    <property type="match status" value="2"/>
</dbReference>
<keyword evidence="3" id="KW-0732">Signal</keyword>
<reference evidence="6" key="2">
    <citation type="submission" date="2020-11" db="EMBL/GenBank/DDBJ databases">
        <authorList>
            <person name="McCartney M.A."/>
            <person name="Auch B."/>
            <person name="Kono T."/>
            <person name="Mallez S."/>
            <person name="Becker A."/>
            <person name="Gohl D.M."/>
            <person name="Silverstein K.A.T."/>
            <person name="Koren S."/>
            <person name="Bechman K.B."/>
            <person name="Herman A."/>
            <person name="Abrahante J.E."/>
            <person name="Garbe J."/>
        </authorList>
    </citation>
    <scope>NUCLEOTIDE SEQUENCE</scope>
    <source>
        <strain evidence="6">Duluth1</strain>
        <tissue evidence="6">Whole animal</tissue>
    </source>
</reference>
<comment type="caution">
    <text evidence="6">The sequence shown here is derived from an EMBL/GenBank/DDBJ whole genome shotgun (WGS) entry which is preliminary data.</text>
</comment>
<dbReference type="InterPro" id="IPR052065">
    <property type="entry name" value="Compl_asym_regulator"/>
</dbReference>
<dbReference type="Pfam" id="PF00090">
    <property type="entry name" value="TSP_1"/>
    <property type="match status" value="2"/>
</dbReference>
<dbReference type="SMART" id="SM00209">
    <property type="entry name" value="TSP1"/>
    <property type="match status" value="2"/>
</dbReference>
<evidence type="ECO:0000256" key="5">
    <source>
        <dbReference type="ARBA" id="ARBA00023157"/>
    </source>
</evidence>
<keyword evidence="5" id="KW-1015">Disulfide bond</keyword>
<proteinExistence type="predicted"/>
<comment type="subcellular location">
    <subcellularLocation>
        <location evidence="1">Secreted</location>
    </subcellularLocation>
</comment>
<dbReference type="FunFam" id="2.20.100.10:FF:000007">
    <property type="entry name" value="Thrombospondin 1"/>
    <property type="match status" value="2"/>
</dbReference>
<evidence type="ECO:0000256" key="1">
    <source>
        <dbReference type="ARBA" id="ARBA00004613"/>
    </source>
</evidence>